<accession>A0A0D0MQT5</accession>
<dbReference type="AlphaFoldDB" id="A0A0D0MQT5"/>
<dbReference type="Proteomes" id="UP000032101">
    <property type="component" value="Unassembled WGS sequence"/>
</dbReference>
<dbReference type="PATRIC" id="fig|294.124.peg.4015"/>
<proteinExistence type="predicted"/>
<gene>
    <name evidence="2" type="ORF">RL74_19480</name>
</gene>
<organism evidence="2 3">
    <name type="scientific">Pseudomonas fluorescens</name>
    <dbReference type="NCBI Taxonomy" id="294"/>
    <lineage>
        <taxon>Bacteria</taxon>
        <taxon>Pseudomonadati</taxon>
        <taxon>Pseudomonadota</taxon>
        <taxon>Gammaproteobacteria</taxon>
        <taxon>Pseudomonadales</taxon>
        <taxon>Pseudomonadaceae</taxon>
        <taxon>Pseudomonas</taxon>
    </lineage>
</organism>
<name>A0A0D0MQT5_PSEFL</name>
<sequence length="60" mass="6655">MLQPVKDRQQWTTAHERMDFSTITRPPRIDAGALQGRVAMPGAVIVLQHPAKICAFNGRA</sequence>
<evidence type="ECO:0000256" key="1">
    <source>
        <dbReference type="SAM" id="MobiDB-lite"/>
    </source>
</evidence>
<reference evidence="2 3" key="1">
    <citation type="submission" date="2015-01" db="EMBL/GenBank/DDBJ databases">
        <title>Draft Genome Sequence of the Biocontrol and Plant Growth-Promoting Rhizobacteria (PGPR) Pseudomonas fluorescens UM270.</title>
        <authorList>
            <person name="Hernandez-Salmeron J.E."/>
            <person name="Santoyo G."/>
            <person name="Moreno-Hagelsieb G."/>
            <person name="Hernandez-Leon R."/>
        </authorList>
    </citation>
    <scope>NUCLEOTIDE SEQUENCE [LARGE SCALE GENOMIC DNA]</scope>
    <source>
        <strain evidence="2 3">UM270</strain>
    </source>
</reference>
<evidence type="ECO:0000313" key="2">
    <source>
        <dbReference type="EMBL" id="KIQ57695.1"/>
    </source>
</evidence>
<feature type="compositionally biased region" description="Basic and acidic residues" evidence="1">
    <location>
        <begin position="1"/>
        <end position="19"/>
    </location>
</feature>
<feature type="region of interest" description="Disordered" evidence="1">
    <location>
        <begin position="1"/>
        <end position="23"/>
    </location>
</feature>
<dbReference type="EMBL" id="JXNZ01000204">
    <property type="protein sequence ID" value="KIQ57695.1"/>
    <property type="molecule type" value="Genomic_DNA"/>
</dbReference>
<comment type="caution">
    <text evidence="2">The sequence shown here is derived from an EMBL/GenBank/DDBJ whole genome shotgun (WGS) entry which is preliminary data.</text>
</comment>
<protein>
    <submittedName>
        <fullName evidence="2">Uncharacterized protein</fullName>
    </submittedName>
</protein>
<evidence type="ECO:0000313" key="3">
    <source>
        <dbReference type="Proteomes" id="UP000032101"/>
    </source>
</evidence>